<dbReference type="AlphaFoldDB" id="A0A9J5W9Q6"/>
<feature type="non-terminal residue" evidence="1">
    <location>
        <position position="120"/>
    </location>
</feature>
<accession>A0A9J5W9Q6</accession>
<organism evidence="1 2">
    <name type="scientific">Solanum commersonii</name>
    <name type="common">Commerson's wild potato</name>
    <name type="synonym">Commerson's nightshade</name>
    <dbReference type="NCBI Taxonomy" id="4109"/>
    <lineage>
        <taxon>Eukaryota</taxon>
        <taxon>Viridiplantae</taxon>
        <taxon>Streptophyta</taxon>
        <taxon>Embryophyta</taxon>
        <taxon>Tracheophyta</taxon>
        <taxon>Spermatophyta</taxon>
        <taxon>Magnoliopsida</taxon>
        <taxon>eudicotyledons</taxon>
        <taxon>Gunneridae</taxon>
        <taxon>Pentapetalae</taxon>
        <taxon>asterids</taxon>
        <taxon>lamiids</taxon>
        <taxon>Solanales</taxon>
        <taxon>Solanaceae</taxon>
        <taxon>Solanoideae</taxon>
        <taxon>Solaneae</taxon>
        <taxon>Solanum</taxon>
    </lineage>
</organism>
<keyword evidence="2" id="KW-1185">Reference proteome</keyword>
<evidence type="ECO:0000313" key="2">
    <source>
        <dbReference type="Proteomes" id="UP000824120"/>
    </source>
</evidence>
<evidence type="ECO:0000313" key="1">
    <source>
        <dbReference type="EMBL" id="KAG5571848.1"/>
    </source>
</evidence>
<sequence length="120" mass="13131">FVLQDRSASLVRIADQLSDSPFDVVHCRLVPTFFIVVLWAIGWYGTASQNCSQTQVHPFKKGVSNSATQDSIMNIHNKIQITYAKINCVLKDSSSDTPLPKILMLAILATCASSSSTKSI</sequence>
<name>A0A9J5W9Q6_SOLCO</name>
<reference evidence="1 2" key="1">
    <citation type="submission" date="2020-09" db="EMBL/GenBank/DDBJ databases">
        <title>De no assembly of potato wild relative species, Solanum commersonii.</title>
        <authorList>
            <person name="Cho K."/>
        </authorList>
    </citation>
    <scope>NUCLEOTIDE SEQUENCE [LARGE SCALE GENOMIC DNA]</scope>
    <source>
        <strain evidence="1">LZ3.2</strain>
        <tissue evidence="1">Leaf</tissue>
    </source>
</reference>
<comment type="caution">
    <text evidence="1">The sequence shown here is derived from an EMBL/GenBank/DDBJ whole genome shotgun (WGS) entry which is preliminary data.</text>
</comment>
<proteinExistence type="predicted"/>
<dbReference type="EMBL" id="JACXVP010000012">
    <property type="protein sequence ID" value="KAG5571848.1"/>
    <property type="molecule type" value="Genomic_DNA"/>
</dbReference>
<gene>
    <name evidence="1" type="ORF">H5410_061614</name>
</gene>
<dbReference type="Proteomes" id="UP000824120">
    <property type="component" value="Chromosome 12"/>
</dbReference>
<protein>
    <submittedName>
        <fullName evidence="1">Uncharacterized protein</fullName>
    </submittedName>
</protein>